<dbReference type="HOGENOM" id="CLU_633084_0_0_1"/>
<protein>
    <submittedName>
        <fullName evidence="4">Uncharacterized protein</fullName>
    </submittedName>
</protein>
<keyword evidence="2" id="KW-1133">Transmembrane helix</keyword>
<dbReference type="VEuPathDB" id="FungiDB:UREG_06302"/>
<dbReference type="EMBL" id="CH476618">
    <property type="protein sequence ID" value="EEP81437.1"/>
    <property type="molecule type" value="Genomic_DNA"/>
</dbReference>
<keyword evidence="2" id="KW-0812">Transmembrane</keyword>
<keyword evidence="5" id="KW-1185">Reference proteome</keyword>
<feature type="compositionally biased region" description="Pro residues" evidence="1">
    <location>
        <begin position="237"/>
        <end position="246"/>
    </location>
</feature>
<dbReference type="InParanoid" id="C4JXC9"/>
<dbReference type="GeneID" id="8441655"/>
<feature type="chain" id="PRO_5002939564" evidence="3">
    <location>
        <begin position="22"/>
        <end position="437"/>
    </location>
</feature>
<dbReference type="OrthoDB" id="5347452at2759"/>
<dbReference type="PANTHER" id="PTHR16861">
    <property type="entry name" value="GLYCOPROTEIN 38"/>
    <property type="match status" value="1"/>
</dbReference>
<proteinExistence type="predicted"/>
<sequence>MRQFSWTAALAALFSLGSVEGSMPAIPIPQETPIGLMAAVGMSPRPTDPPGVPAGFPRELVPRQRRSSLPFPPPGYYCGLVDGDTDNLLTCVNARANCVHQGTAIGCCISSEISECTNIPSSCINYGESCDDACKRNRRILKCTTTTEPYCGTYFFGGGSQLFGCRSYASVTSQVQQLRDYYASALGSDFTTLPAASNILPSANPNGPPSPNTSEDPMPTFPGFPESSTNPNSPGTTPSPPPPQQPPSGGDGDDGDDGGDGGNKKSKLSGGAIGGIVVGACAGVGALAAFLVWFFCVKKKRDENNGNAAPVAHPPVMHGPPPPGPHDAYGHQPNPAAGYYAPVPQDNKPLDGTQPPSYGYDKPPQPNMAEMPAPGGLQPQPPMQPQGQAADYYNQRTSMGPPSPLSAGGTSPGSPNGMHPTHTGPVPEQIYEMGSGR</sequence>
<keyword evidence="2" id="KW-0472">Membrane</keyword>
<dbReference type="KEGG" id="ure:UREG_06302"/>
<evidence type="ECO:0000313" key="5">
    <source>
        <dbReference type="Proteomes" id="UP000002058"/>
    </source>
</evidence>
<evidence type="ECO:0000256" key="2">
    <source>
        <dbReference type="SAM" id="Phobius"/>
    </source>
</evidence>
<feature type="transmembrane region" description="Helical" evidence="2">
    <location>
        <begin position="272"/>
        <end position="296"/>
    </location>
</feature>
<dbReference type="RefSeq" id="XP_002583335.1">
    <property type="nucleotide sequence ID" value="XM_002583289.1"/>
</dbReference>
<name>C4JXC9_UNCRE</name>
<feature type="region of interest" description="Disordered" evidence="1">
    <location>
        <begin position="197"/>
        <end position="266"/>
    </location>
</feature>
<dbReference type="Proteomes" id="UP000002058">
    <property type="component" value="Unassembled WGS sequence"/>
</dbReference>
<organism evidence="4 5">
    <name type="scientific">Uncinocarpus reesii (strain UAMH 1704)</name>
    <dbReference type="NCBI Taxonomy" id="336963"/>
    <lineage>
        <taxon>Eukaryota</taxon>
        <taxon>Fungi</taxon>
        <taxon>Dikarya</taxon>
        <taxon>Ascomycota</taxon>
        <taxon>Pezizomycotina</taxon>
        <taxon>Eurotiomycetes</taxon>
        <taxon>Eurotiomycetidae</taxon>
        <taxon>Onygenales</taxon>
        <taxon>Onygenaceae</taxon>
        <taxon>Uncinocarpus</taxon>
    </lineage>
</organism>
<dbReference type="STRING" id="336963.C4JXC9"/>
<keyword evidence="3" id="KW-0732">Signal</keyword>
<feature type="region of interest" description="Disordered" evidence="1">
    <location>
        <begin position="307"/>
        <end position="437"/>
    </location>
</feature>
<feature type="compositionally biased region" description="Low complexity" evidence="1">
    <location>
        <begin position="227"/>
        <end position="236"/>
    </location>
</feature>
<feature type="signal peptide" evidence="3">
    <location>
        <begin position="1"/>
        <end position="21"/>
    </location>
</feature>
<evidence type="ECO:0000313" key="4">
    <source>
        <dbReference type="EMBL" id="EEP81437.1"/>
    </source>
</evidence>
<dbReference type="PANTHER" id="PTHR16861:SF4">
    <property type="entry name" value="SH3 DOMAIN PROTEIN (AFU_ORTHOLOGUE AFUA_1G13610)"/>
    <property type="match status" value="1"/>
</dbReference>
<reference evidence="5" key="1">
    <citation type="journal article" date="2009" name="Genome Res.">
        <title>Comparative genomic analyses of the human fungal pathogens Coccidioides and their relatives.</title>
        <authorList>
            <person name="Sharpton T.J."/>
            <person name="Stajich J.E."/>
            <person name="Rounsley S.D."/>
            <person name="Gardner M.J."/>
            <person name="Wortman J.R."/>
            <person name="Jordar V.S."/>
            <person name="Maiti R."/>
            <person name="Kodira C.D."/>
            <person name="Neafsey D.E."/>
            <person name="Zeng Q."/>
            <person name="Hung C.-Y."/>
            <person name="McMahan C."/>
            <person name="Muszewska A."/>
            <person name="Grynberg M."/>
            <person name="Mandel M.A."/>
            <person name="Kellner E.M."/>
            <person name="Barker B.M."/>
            <person name="Galgiani J.N."/>
            <person name="Orbach M.J."/>
            <person name="Kirkland T.N."/>
            <person name="Cole G.T."/>
            <person name="Henn M.R."/>
            <person name="Birren B.W."/>
            <person name="Taylor J.W."/>
        </authorList>
    </citation>
    <scope>NUCLEOTIDE SEQUENCE [LARGE SCALE GENOMIC DNA]</scope>
    <source>
        <strain evidence="5">UAMH 1704</strain>
    </source>
</reference>
<evidence type="ECO:0000256" key="1">
    <source>
        <dbReference type="SAM" id="MobiDB-lite"/>
    </source>
</evidence>
<dbReference type="eggNOG" id="ENOG502SSWB">
    <property type="taxonomic scope" value="Eukaryota"/>
</dbReference>
<evidence type="ECO:0000256" key="3">
    <source>
        <dbReference type="SAM" id="SignalP"/>
    </source>
</evidence>
<accession>C4JXC9</accession>
<gene>
    <name evidence="4" type="ORF">UREG_06302</name>
</gene>
<dbReference type="OMA" id="WIGCCET"/>
<dbReference type="AlphaFoldDB" id="C4JXC9"/>